<feature type="region of interest" description="Disordered" evidence="1">
    <location>
        <begin position="406"/>
        <end position="431"/>
    </location>
</feature>
<organism evidence="2 3">
    <name type="scientific">Dendrobium catenatum</name>
    <dbReference type="NCBI Taxonomy" id="906689"/>
    <lineage>
        <taxon>Eukaryota</taxon>
        <taxon>Viridiplantae</taxon>
        <taxon>Streptophyta</taxon>
        <taxon>Embryophyta</taxon>
        <taxon>Tracheophyta</taxon>
        <taxon>Spermatophyta</taxon>
        <taxon>Magnoliopsida</taxon>
        <taxon>Liliopsida</taxon>
        <taxon>Asparagales</taxon>
        <taxon>Orchidaceae</taxon>
        <taxon>Epidendroideae</taxon>
        <taxon>Malaxideae</taxon>
        <taxon>Dendrobiinae</taxon>
        <taxon>Dendrobium</taxon>
    </lineage>
</organism>
<name>A0A2I0WZC1_9ASPA</name>
<feature type="compositionally biased region" description="Polar residues" evidence="1">
    <location>
        <begin position="94"/>
        <end position="111"/>
    </location>
</feature>
<feature type="region of interest" description="Disordered" evidence="1">
    <location>
        <begin position="856"/>
        <end position="875"/>
    </location>
</feature>
<dbReference type="EMBL" id="KZ502295">
    <property type="protein sequence ID" value="PKU81009.1"/>
    <property type="molecule type" value="Genomic_DNA"/>
</dbReference>
<keyword evidence="3" id="KW-1185">Reference proteome</keyword>
<evidence type="ECO:0000313" key="3">
    <source>
        <dbReference type="Proteomes" id="UP000233837"/>
    </source>
</evidence>
<gene>
    <name evidence="2" type="ORF">MA16_Dca016778</name>
</gene>
<dbReference type="Proteomes" id="UP000233837">
    <property type="component" value="Unassembled WGS sequence"/>
</dbReference>
<reference evidence="2 3" key="2">
    <citation type="journal article" date="2017" name="Nature">
        <title>The Apostasia genome and the evolution of orchids.</title>
        <authorList>
            <person name="Zhang G.Q."/>
            <person name="Liu K.W."/>
            <person name="Li Z."/>
            <person name="Lohaus R."/>
            <person name="Hsiao Y.Y."/>
            <person name="Niu S.C."/>
            <person name="Wang J.Y."/>
            <person name="Lin Y.C."/>
            <person name="Xu Q."/>
            <person name="Chen L.J."/>
            <person name="Yoshida K."/>
            <person name="Fujiwara S."/>
            <person name="Wang Z.W."/>
            <person name="Zhang Y.Q."/>
            <person name="Mitsuda N."/>
            <person name="Wang M."/>
            <person name="Liu G.H."/>
            <person name="Pecoraro L."/>
            <person name="Huang H.X."/>
            <person name="Xiao X.J."/>
            <person name="Lin M."/>
            <person name="Wu X.Y."/>
            <person name="Wu W.L."/>
            <person name="Chen Y.Y."/>
            <person name="Chang S.B."/>
            <person name="Sakamoto S."/>
            <person name="Ohme-Takagi M."/>
            <person name="Yagi M."/>
            <person name="Zeng S.J."/>
            <person name="Shen C.Y."/>
            <person name="Yeh C.M."/>
            <person name="Luo Y.B."/>
            <person name="Tsai W.C."/>
            <person name="Van de Peer Y."/>
            <person name="Liu Z.J."/>
        </authorList>
    </citation>
    <scope>NUCLEOTIDE SEQUENCE [LARGE SCALE GENOMIC DNA]</scope>
    <source>
        <tissue evidence="2">The whole plant</tissue>
    </source>
</reference>
<feature type="region of interest" description="Disordered" evidence="1">
    <location>
        <begin position="79"/>
        <end position="134"/>
    </location>
</feature>
<evidence type="ECO:0000256" key="1">
    <source>
        <dbReference type="SAM" id="MobiDB-lite"/>
    </source>
</evidence>
<accession>A0A2I0WZC1</accession>
<sequence>MAAKSLAATSCRRNPLVERPNTLCILISANVDSLKAGLVVANKKCFKNAPLVIREPSSVSLKASSPVIGKGKKVENVLGLKTPHPSVGKDLNERPNNFEASSPGFSANPVMTSEDRRPPLAGGTTIVKPPQPTSRMISRFNSGLSPPTFGENRSEEDSKFWFTKERPMVINEGGLKVKKNLDCVGKGKDILIENDVSIHSKGVIASNINPGTIVTNGDMPQLINAITGLENSRLDTNDAKSISSLKEQGYYKGMESCKKLEVFPEEFCCEEVGGIKELQLKDIEATHSENSLMHLLEVKGSESFPSSNNKFDVLSGSGNYNLTMGGAEVIVYTIVDIIVNKGEGIDIVIVHLAAIRASSSSIPAIQAPERWPNTLELAKPPEALEFTLIQFPELLQTPRSFLRAQRPIPPSIRGSARESLRRPARSRTSGCPPVVWSSVKETITPTDLHRWIGGSHRPDPPCEISSEFAGGIARIKPEKPCDLGYEWEVEEEIPAVDLDQRLGLNPAAHWKGLRELYKIPMVPNLGLEFWEIEIGHVSDIKFKMAGQLIFSFDRELSSTVNDQGSTIIFGMGFSTLELSMDGHQIVNLDASKELPLVVELIVGSAPTLLVITDDQKQSEPVVEPPIEVKSVFEEGSSSGLKFSTKNQKKNYLRRLRKKISKAKRIVPFKTLAQVEPEADEELPIPASSPLLKGSRFYPLASAQGEERIARIARSSPCPVDYSTKKTSKEKHLQKTRALRNIIHTCAAQSGQTKEQYLKQLKGVISHRFQKEVLKEEASEAKNLTPQPVRRNKKYVRQPVTSVLVDGYHWAPRPPSSKMEGIVLTGSERGHHFVGRPPVPPSKAVRLASVVVKPKGNETLKHPDIKGKRPKSPEKKFVPKRNKLENLPPHPRTCVTVDISLAVSPVPDSVMIPVDDPVVDSLDPCVILRLPTQESEDLTLPDVGAISLQAPPSPHEVYVPLPVENATFLTTGLGTVEKEGIDLNLEIEEELVTESRSDPNLKLIEIIALLDSEELFDMAEYKGYLPLDPKSIGDRPVEEVVQEIRNILFNKEGMDSFDPDLDDIFGEEDDYVGSFSMVKTRGSNKEAEPGRRQLARDDDPQVLHFLSFPPLGSHLLVVEYALRGTTLVFDLGISGGVRPSWHHPDSHVLVVEYAPRGIILVCQFRSSVWSKFPPHMTIR</sequence>
<proteinExistence type="predicted"/>
<protein>
    <submittedName>
        <fullName evidence="2">Uncharacterized protein</fullName>
    </submittedName>
</protein>
<evidence type="ECO:0000313" key="2">
    <source>
        <dbReference type="EMBL" id="PKU81009.1"/>
    </source>
</evidence>
<reference evidence="2 3" key="1">
    <citation type="journal article" date="2016" name="Sci. Rep.">
        <title>The Dendrobium catenatum Lindl. genome sequence provides insights into polysaccharide synthase, floral development and adaptive evolution.</title>
        <authorList>
            <person name="Zhang G.Q."/>
            <person name="Xu Q."/>
            <person name="Bian C."/>
            <person name="Tsai W.C."/>
            <person name="Yeh C.M."/>
            <person name="Liu K.W."/>
            <person name="Yoshida K."/>
            <person name="Zhang L.S."/>
            <person name="Chang S.B."/>
            <person name="Chen F."/>
            <person name="Shi Y."/>
            <person name="Su Y.Y."/>
            <person name="Zhang Y.Q."/>
            <person name="Chen L.J."/>
            <person name="Yin Y."/>
            <person name="Lin M."/>
            <person name="Huang H."/>
            <person name="Deng H."/>
            <person name="Wang Z.W."/>
            <person name="Zhu S.L."/>
            <person name="Zhao X."/>
            <person name="Deng C."/>
            <person name="Niu S.C."/>
            <person name="Huang J."/>
            <person name="Wang M."/>
            <person name="Liu G.H."/>
            <person name="Yang H.J."/>
            <person name="Xiao X.J."/>
            <person name="Hsiao Y.Y."/>
            <person name="Wu W.L."/>
            <person name="Chen Y.Y."/>
            <person name="Mitsuda N."/>
            <person name="Ohme-Takagi M."/>
            <person name="Luo Y.B."/>
            <person name="Van de Peer Y."/>
            <person name="Liu Z.J."/>
        </authorList>
    </citation>
    <scope>NUCLEOTIDE SEQUENCE [LARGE SCALE GENOMIC DNA]</scope>
    <source>
        <tissue evidence="2">The whole plant</tissue>
    </source>
</reference>
<dbReference type="AlphaFoldDB" id="A0A2I0WZC1"/>